<name>A0A1F5PXH7_9BACT</name>
<comment type="catalytic activity">
    <reaction evidence="7">
        <text>tRNA(Asx) + L-aspartate + ATP = L-aspartyl-tRNA(Asx) + AMP + diphosphate</text>
        <dbReference type="Rhea" id="RHEA:18349"/>
        <dbReference type="Rhea" id="RHEA-COMP:9710"/>
        <dbReference type="Rhea" id="RHEA-COMP:9711"/>
        <dbReference type="ChEBI" id="CHEBI:29991"/>
        <dbReference type="ChEBI" id="CHEBI:30616"/>
        <dbReference type="ChEBI" id="CHEBI:33019"/>
        <dbReference type="ChEBI" id="CHEBI:78442"/>
        <dbReference type="ChEBI" id="CHEBI:78516"/>
        <dbReference type="ChEBI" id="CHEBI:456215"/>
        <dbReference type="EC" id="6.1.1.23"/>
    </reaction>
</comment>
<dbReference type="CDD" id="cd04317">
    <property type="entry name" value="EcAspRS_like_N"/>
    <property type="match status" value="1"/>
</dbReference>
<dbReference type="PRINTS" id="PR01042">
    <property type="entry name" value="TRNASYNTHASP"/>
</dbReference>
<evidence type="ECO:0000256" key="3">
    <source>
        <dbReference type="ARBA" id="ARBA00022741"/>
    </source>
</evidence>
<evidence type="ECO:0000256" key="4">
    <source>
        <dbReference type="ARBA" id="ARBA00022840"/>
    </source>
</evidence>
<dbReference type="Gene3D" id="3.30.1360.30">
    <property type="entry name" value="GAD-like domain"/>
    <property type="match status" value="1"/>
</dbReference>
<dbReference type="PROSITE" id="PS50862">
    <property type="entry name" value="AA_TRNA_LIGASE_II"/>
    <property type="match status" value="1"/>
</dbReference>
<dbReference type="SUPFAM" id="SSF55681">
    <property type="entry name" value="Class II aaRS and biotin synthetases"/>
    <property type="match status" value="1"/>
</dbReference>
<feature type="binding site" evidence="7">
    <location>
        <position position="229"/>
    </location>
    <ligand>
        <name>ATP</name>
        <dbReference type="ChEBI" id="CHEBI:30616"/>
    </ligand>
</feature>
<gene>
    <name evidence="7" type="primary">aspS</name>
    <name evidence="9" type="ORF">A3B10_00600</name>
</gene>
<protein>
    <recommendedName>
        <fullName evidence="7">Aspartate--tRNA(Asp/Asn) ligase</fullName>
        <ecNumber evidence="7">6.1.1.23</ecNumber>
    </recommendedName>
    <alternativeName>
        <fullName evidence="7">Aspartyl-tRNA synthetase</fullName>
        <shortName evidence="7">AspRS</shortName>
    </alternativeName>
    <alternativeName>
        <fullName evidence="7">Non-discriminating aspartyl-tRNA synthetase</fullName>
        <shortName evidence="7">ND-AspRS</shortName>
    </alternativeName>
</protein>
<evidence type="ECO:0000256" key="2">
    <source>
        <dbReference type="ARBA" id="ARBA00022598"/>
    </source>
</evidence>
<dbReference type="STRING" id="1817841.A3B10_00600"/>
<feature type="site" description="Important for tRNA non-discrimination" evidence="7">
    <location>
        <position position="29"/>
    </location>
</feature>
<dbReference type="InterPro" id="IPR045864">
    <property type="entry name" value="aa-tRNA-synth_II/BPL/LPL"/>
</dbReference>
<dbReference type="InterPro" id="IPR012340">
    <property type="entry name" value="NA-bd_OB-fold"/>
</dbReference>
<sequence length="467" mass="53572">MTRTYIKNTINQVGQTVLLKGWVNIRRDHGKLIFLDLRDKTGLIQIVINPKVAPEAHALTQEIRNEFVLEIEGLIKARDAKQINPAMPTGKIEVEVTKLNILSRAQALPFEVNDDTKKVNEEVRLKYRYLDLRSERMTKNIRLRHQVTTMAREYLNKQGFIEIETPLLTKTSPEGARDFLVPSRMQPGKFYALPQAPQQYKQLLMIAGFEKYYQIARAMRDEDLRGDRQLEHTQIDLEMSFVKEREVLDVVEGMYTQIAESLGKKIWKKPFPVFTYEEAIKQFKADKFDLRGDNKDPDTLAFAWVVDFPLFDKDDEGNLTFAHNPFSAPKPEHVEKLMHSQDLEHLRAQQYDLVCNGLEIASGGVRISDLAVQRKVFEIMGLSAEVTEERFGHLIHAYEYGAPPHAGMAPGLDRFVMLLANEENIREVIAFPVNSSGQTSVMDAPSEATEKQLKELHIKVEVPKKKK</sequence>
<dbReference type="AlphaFoldDB" id="A0A1F5PXH7"/>
<dbReference type="GO" id="GO:0004815">
    <property type="term" value="F:aspartate-tRNA ligase activity"/>
    <property type="evidence" value="ECO:0007669"/>
    <property type="project" value="UniProtKB-UniRule"/>
</dbReference>
<evidence type="ECO:0000256" key="7">
    <source>
        <dbReference type="HAMAP-Rule" id="MF_00044"/>
    </source>
</evidence>
<comment type="caution">
    <text evidence="7">Lacks conserved residue(s) required for the propagation of feature annotation.</text>
</comment>
<dbReference type="NCBIfam" id="TIGR00459">
    <property type="entry name" value="aspS_bact"/>
    <property type="match status" value="1"/>
</dbReference>
<dbReference type="InterPro" id="IPR004364">
    <property type="entry name" value="Aa-tRNA-synt_II"/>
</dbReference>
<dbReference type="PANTHER" id="PTHR22594:SF5">
    <property type="entry name" value="ASPARTATE--TRNA LIGASE, MITOCHONDRIAL"/>
    <property type="match status" value="1"/>
</dbReference>
<dbReference type="Gene3D" id="2.40.50.140">
    <property type="entry name" value="Nucleic acid-binding proteins"/>
    <property type="match status" value="1"/>
</dbReference>
<dbReference type="InterPro" id="IPR002312">
    <property type="entry name" value="Asp/Asn-tRNA-synth_IIb"/>
</dbReference>
<evidence type="ECO:0000259" key="8">
    <source>
        <dbReference type="PROSITE" id="PS50862"/>
    </source>
</evidence>
<evidence type="ECO:0000256" key="5">
    <source>
        <dbReference type="ARBA" id="ARBA00022917"/>
    </source>
</evidence>
<dbReference type="Gene3D" id="3.30.930.10">
    <property type="entry name" value="Bira Bifunctional Protein, Domain 2"/>
    <property type="match status" value="2"/>
</dbReference>
<evidence type="ECO:0000313" key="10">
    <source>
        <dbReference type="Proteomes" id="UP000177281"/>
    </source>
</evidence>
<dbReference type="InterPro" id="IPR004365">
    <property type="entry name" value="NA-bd_OB_tRNA"/>
</dbReference>
<keyword evidence="4 7" id="KW-0067">ATP-binding</keyword>
<feature type="binding site" evidence="7">
    <location>
        <position position="220"/>
    </location>
    <ligand>
        <name>L-aspartate</name>
        <dbReference type="ChEBI" id="CHEBI:29991"/>
    </ligand>
</feature>
<comment type="subcellular location">
    <subcellularLocation>
        <location evidence="7">Cytoplasm</location>
    </subcellularLocation>
</comment>
<organism evidence="9 10">
    <name type="scientific">Candidatus Doudnabacteria bacterium RIFCSPLOWO2_01_FULL_44_21</name>
    <dbReference type="NCBI Taxonomy" id="1817841"/>
    <lineage>
        <taxon>Bacteria</taxon>
        <taxon>Candidatus Doudnaibacteriota</taxon>
    </lineage>
</organism>
<accession>A0A1F5PXH7</accession>
<feature type="domain" description="Aminoacyl-transfer RNA synthetases class-II family profile" evidence="8">
    <location>
        <begin position="141"/>
        <end position="432"/>
    </location>
</feature>
<dbReference type="SUPFAM" id="SSF50249">
    <property type="entry name" value="Nucleic acid-binding proteins"/>
    <property type="match status" value="1"/>
</dbReference>
<comment type="caution">
    <text evidence="9">The sequence shown here is derived from an EMBL/GenBank/DDBJ whole genome shotgun (WGS) entry which is preliminary data.</text>
</comment>
<evidence type="ECO:0000256" key="6">
    <source>
        <dbReference type="ARBA" id="ARBA00023146"/>
    </source>
</evidence>
<dbReference type="GO" id="GO:0006422">
    <property type="term" value="P:aspartyl-tRNA aminoacylation"/>
    <property type="evidence" value="ECO:0007669"/>
    <property type="project" value="UniProtKB-UniRule"/>
</dbReference>
<evidence type="ECO:0000313" key="9">
    <source>
        <dbReference type="EMBL" id="OGE94638.1"/>
    </source>
</evidence>
<dbReference type="Proteomes" id="UP000177281">
    <property type="component" value="Unassembled WGS sequence"/>
</dbReference>
<dbReference type="InterPro" id="IPR004524">
    <property type="entry name" value="Asp-tRNA-ligase_1"/>
</dbReference>
<dbReference type="CDD" id="cd00777">
    <property type="entry name" value="AspRS_core"/>
    <property type="match status" value="1"/>
</dbReference>
<feature type="binding site" evidence="7">
    <location>
        <position position="174"/>
    </location>
    <ligand>
        <name>L-aspartate</name>
        <dbReference type="ChEBI" id="CHEBI:29991"/>
    </ligand>
</feature>
<comment type="similarity">
    <text evidence="1 7">Belongs to the class-II aminoacyl-tRNA synthetase family. Type 1 subfamily.</text>
</comment>
<feature type="binding site" evidence="7">
    <location>
        <position position="366"/>
    </location>
    <ligand>
        <name>L-aspartate</name>
        <dbReference type="ChEBI" id="CHEBI:29991"/>
    </ligand>
</feature>
<keyword evidence="7" id="KW-0963">Cytoplasm</keyword>
<dbReference type="InterPro" id="IPR047090">
    <property type="entry name" value="AspRS_core"/>
</dbReference>
<dbReference type="PANTHER" id="PTHR22594">
    <property type="entry name" value="ASPARTYL/LYSYL-TRNA SYNTHETASE"/>
    <property type="match status" value="1"/>
</dbReference>
<feature type="binding site" evidence="7">
    <location>
        <begin position="411"/>
        <end position="414"/>
    </location>
    <ligand>
        <name>ATP</name>
        <dbReference type="ChEBI" id="CHEBI:30616"/>
    </ligand>
</feature>
<dbReference type="EC" id="6.1.1.23" evidence="7"/>
<dbReference type="GO" id="GO:0003676">
    <property type="term" value="F:nucleic acid binding"/>
    <property type="evidence" value="ECO:0007669"/>
    <property type="project" value="InterPro"/>
</dbReference>
<keyword evidence="3 7" id="KW-0547">Nucleotide-binding</keyword>
<dbReference type="EMBL" id="MFFB01000012">
    <property type="protein sequence ID" value="OGE94638.1"/>
    <property type="molecule type" value="Genomic_DNA"/>
</dbReference>
<feature type="binding site" evidence="7">
    <location>
        <begin position="220"/>
        <end position="222"/>
    </location>
    <ligand>
        <name>ATP</name>
        <dbReference type="ChEBI" id="CHEBI:30616"/>
    </ligand>
</feature>
<keyword evidence="5 7" id="KW-0648">Protein biosynthesis</keyword>
<comment type="function">
    <text evidence="7">Aspartyl-tRNA synthetase with relaxed tRNA specificity since it is able to aspartylate not only its cognate tRNA(Asp) but also tRNA(Asn). Reaction proceeds in two steps: L-aspartate is first activated by ATP to form Asp-AMP and then transferred to the acceptor end of tRNA(Asp/Asn).</text>
</comment>
<dbReference type="HAMAP" id="MF_00044">
    <property type="entry name" value="Asp_tRNA_synth_type1"/>
    <property type="match status" value="1"/>
</dbReference>
<keyword evidence="6 7" id="KW-0030">Aminoacyl-tRNA synthetase</keyword>
<dbReference type="Pfam" id="PF01336">
    <property type="entry name" value="tRNA_anti-codon"/>
    <property type="match status" value="1"/>
</dbReference>
<feature type="binding site" evidence="7">
    <location>
        <position position="323"/>
    </location>
    <ligand>
        <name>L-aspartate</name>
        <dbReference type="ChEBI" id="CHEBI:29991"/>
    </ligand>
</feature>
<proteinExistence type="inferred from homology"/>
<dbReference type="GO" id="GO:0005524">
    <property type="term" value="F:ATP binding"/>
    <property type="evidence" value="ECO:0007669"/>
    <property type="project" value="UniProtKB-UniRule"/>
</dbReference>
<keyword evidence="2 7" id="KW-0436">Ligase</keyword>
<evidence type="ECO:0000256" key="1">
    <source>
        <dbReference type="ARBA" id="ARBA00006303"/>
    </source>
</evidence>
<dbReference type="Pfam" id="PF00152">
    <property type="entry name" value="tRNA-synt_2"/>
    <property type="match status" value="1"/>
</dbReference>
<feature type="binding site" evidence="7">
    <location>
        <position position="359"/>
    </location>
    <ligand>
        <name>ATP</name>
        <dbReference type="ChEBI" id="CHEBI:30616"/>
    </ligand>
</feature>
<dbReference type="InterPro" id="IPR006195">
    <property type="entry name" value="aa-tRNA-synth_II"/>
</dbReference>
<reference evidence="9 10" key="1">
    <citation type="journal article" date="2016" name="Nat. Commun.">
        <title>Thousands of microbial genomes shed light on interconnected biogeochemical processes in an aquifer system.</title>
        <authorList>
            <person name="Anantharaman K."/>
            <person name="Brown C.T."/>
            <person name="Hug L.A."/>
            <person name="Sharon I."/>
            <person name="Castelle C.J."/>
            <person name="Probst A.J."/>
            <person name="Thomas B.C."/>
            <person name="Singh A."/>
            <person name="Wilkins M.J."/>
            <person name="Karaoz U."/>
            <person name="Brodie E.L."/>
            <person name="Williams K.H."/>
            <person name="Hubbard S.S."/>
            <person name="Banfield J.F."/>
        </authorList>
    </citation>
    <scope>NUCLEOTIDE SEQUENCE [LARGE SCALE GENOMIC DNA]</scope>
</reference>
<dbReference type="GO" id="GO:0005737">
    <property type="term" value="C:cytoplasm"/>
    <property type="evidence" value="ECO:0007669"/>
    <property type="project" value="UniProtKB-SubCell"/>
</dbReference>
<comment type="subunit">
    <text evidence="7">Homodimer.</text>
</comment>
<dbReference type="InterPro" id="IPR004115">
    <property type="entry name" value="GAD-like_sf"/>
</dbReference>
<feature type="region of interest" description="Aspartate" evidence="7">
    <location>
        <begin position="198"/>
        <end position="201"/>
    </location>
</feature>
<dbReference type="GO" id="GO:0050560">
    <property type="term" value="F:aspartate-tRNA(Asn) ligase activity"/>
    <property type="evidence" value="ECO:0007669"/>
    <property type="project" value="UniProtKB-EC"/>
</dbReference>
<dbReference type="InterPro" id="IPR047089">
    <property type="entry name" value="Asp-tRNA-ligase_1_N"/>
</dbReference>